<feature type="compositionally biased region" description="Low complexity" evidence="1">
    <location>
        <begin position="391"/>
        <end position="412"/>
    </location>
</feature>
<dbReference type="RefSeq" id="WP_179517003.1">
    <property type="nucleotide sequence ID" value="NZ_JACCAC010000001.1"/>
</dbReference>
<evidence type="ECO:0000256" key="2">
    <source>
        <dbReference type="SAM" id="Phobius"/>
    </source>
</evidence>
<feature type="transmembrane region" description="Helical" evidence="2">
    <location>
        <begin position="163"/>
        <end position="179"/>
    </location>
</feature>
<feature type="transmembrane region" description="Helical" evidence="2">
    <location>
        <begin position="277"/>
        <end position="293"/>
    </location>
</feature>
<feature type="region of interest" description="Disordered" evidence="1">
    <location>
        <begin position="1"/>
        <end position="25"/>
    </location>
</feature>
<evidence type="ECO:0000256" key="1">
    <source>
        <dbReference type="SAM" id="MobiDB-lite"/>
    </source>
</evidence>
<feature type="domain" description="Acyltransferase 3" evidence="3">
    <location>
        <begin position="30"/>
        <end position="360"/>
    </location>
</feature>
<gene>
    <name evidence="4" type="ORF">BJ989_000672</name>
</gene>
<dbReference type="GO" id="GO:0009103">
    <property type="term" value="P:lipopolysaccharide biosynthetic process"/>
    <property type="evidence" value="ECO:0007669"/>
    <property type="project" value="TreeGrafter"/>
</dbReference>
<feature type="transmembrane region" description="Helical" evidence="2">
    <location>
        <begin position="208"/>
        <end position="233"/>
    </location>
</feature>
<feature type="transmembrane region" description="Helical" evidence="2">
    <location>
        <begin position="52"/>
        <end position="76"/>
    </location>
</feature>
<keyword evidence="2" id="KW-0472">Membrane</keyword>
<feature type="transmembrane region" description="Helical" evidence="2">
    <location>
        <begin position="305"/>
        <end position="329"/>
    </location>
</feature>
<dbReference type="AlphaFoldDB" id="A0A7Y9RTH1"/>
<dbReference type="EMBL" id="JACCAC010000001">
    <property type="protein sequence ID" value="NYG54368.1"/>
    <property type="molecule type" value="Genomic_DNA"/>
</dbReference>
<feature type="transmembrane region" description="Helical" evidence="2">
    <location>
        <begin position="349"/>
        <end position="370"/>
    </location>
</feature>
<accession>A0A7Y9RTH1</accession>
<dbReference type="PANTHER" id="PTHR23028:SF53">
    <property type="entry name" value="ACYL_TRANSF_3 DOMAIN-CONTAINING PROTEIN"/>
    <property type="match status" value="1"/>
</dbReference>
<organism evidence="4 5">
    <name type="scientific">Nocardioides perillae</name>
    <dbReference type="NCBI Taxonomy" id="1119534"/>
    <lineage>
        <taxon>Bacteria</taxon>
        <taxon>Bacillati</taxon>
        <taxon>Actinomycetota</taxon>
        <taxon>Actinomycetes</taxon>
        <taxon>Propionibacteriales</taxon>
        <taxon>Nocardioidaceae</taxon>
        <taxon>Nocardioides</taxon>
    </lineage>
</organism>
<feature type="region of interest" description="Disordered" evidence="1">
    <location>
        <begin position="386"/>
        <end position="434"/>
    </location>
</feature>
<proteinExistence type="predicted"/>
<evidence type="ECO:0000259" key="3">
    <source>
        <dbReference type="Pfam" id="PF01757"/>
    </source>
</evidence>
<evidence type="ECO:0000313" key="4">
    <source>
        <dbReference type="EMBL" id="NYG54368.1"/>
    </source>
</evidence>
<dbReference type="Pfam" id="PF01757">
    <property type="entry name" value="Acyl_transf_3"/>
    <property type="match status" value="1"/>
</dbReference>
<dbReference type="GO" id="GO:0016020">
    <property type="term" value="C:membrane"/>
    <property type="evidence" value="ECO:0007669"/>
    <property type="project" value="TreeGrafter"/>
</dbReference>
<protein>
    <submittedName>
        <fullName evidence="4">Peptidoglycan/LPS O-acetylase OafA/YrhL</fullName>
    </submittedName>
</protein>
<dbReference type="InterPro" id="IPR050879">
    <property type="entry name" value="Acyltransferase_3"/>
</dbReference>
<feature type="compositionally biased region" description="Basic and acidic residues" evidence="1">
    <location>
        <begin position="423"/>
        <end position="434"/>
    </location>
</feature>
<keyword evidence="2" id="KW-1133">Transmembrane helix</keyword>
<feature type="transmembrane region" description="Helical" evidence="2">
    <location>
        <begin position="97"/>
        <end position="116"/>
    </location>
</feature>
<comment type="caution">
    <text evidence="4">The sequence shown here is derived from an EMBL/GenBank/DDBJ whole genome shotgun (WGS) entry which is preliminary data.</text>
</comment>
<keyword evidence="2" id="KW-0812">Transmembrane</keyword>
<keyword evidence="5" id="KW-1185">Reference proteome</keyword>
<name>A0A7Y9RTH1_9ACTN</name>
<dbReference type="InterPro" id="IPR002656">
    <property type="entry name" value="Acyl_transf_3_dom"/>
</dbReference>
<reference evidence="4 5" key="1">
    <citation type="submission" date="2020-07" db="EMBL/GenBank/DDBJ databases">
        <title>Sequencing the genomes of 1000 actinobacteria strains.</title>
        <authorList>
            <person name="Klenk H.-P."/>
        </authorList>
    </citation>
    <scope>NUCLEOTIDE SEQUENCE [LARGE SCALE GENOMIC DNA]</scope>
    <source>
        <strain evidence="4 5">DSM 24552</strain>
    </source>
</reference>
<dbReference type="PANTHER" id="PTHR23028">
    <property type="entry name" value="ACETYLTRANSFERASE"/>
    <property type="match status" value="1"/>
</dbReference>
<evidence type="ECO:0000313" key="5">
    <source>
        <dbReference type="Proteomes" id="UP000544110"/>
    </source>
</evidence>
<sequence>MSTPHPSVQPGALPPDRRPPTEADAPVRVPALDGLRALAVALVVGLHAGVPLMAGGSLGVTVFFVLSGFLITGLLVRPGALTPGGVRRFYLRRVLRLFPALVVVVGFVTAYALVALEGEERRFQLLQALTSITYTTNFLLGRGAETEDYGLLGQTWSLGVEEQYYLVWPLLLAVLLRLLRSTRARVAAVLAMAAVVVSWRAWLSSQGLAAHVGMGVDTQTDGLLVGSALALALPALRERLLRHQGLLTAAAVAGVLLLLVETAVVSLHHALPYDTNYLLVALASAAVITRLVLPGDDEGGPAHRALLALATLRPVVYVGLISYPLYLWHRVVFEVMADQAGIETTVEKLAAAPVALGLSLGAAALSYHVVEQPFLRRKELLRGDPTDRAQDAAVASPSPATVPAGTTGTTDAAGRHRRASRAGTDRDVEGRADR</sequence>
<feature type="transmembrane region" description="Helical" evidence="2">
    <location>
        <begin position="186"/>
        <end position="202"/>
    </location>
</feature>
<dbReference type="GO" id="GO:0016747">
    <property type="term" value="F:acyltransferase activity, transferring groups other than amino-acyl groups"/>
    <property type="evidence" value="ECO:0007669"/>
    <property type="project" value="InterPro"/>
</dbReference>
<dbReference type="Proteomes" id="UP000544110">
    <property type="component" value="Unassembled WGS sequence"/>
</dbReference>
<feature type="transmembrane region" description="Helical" evidence="2">
    <location>
        <begin position="245"/>
        <end position="271"/>
    </location>
</feature>